<keyword evidence="6" id="KW-0067">ATP-binding</keyword>
<dbReference type="Pfam" id="PF02518">
    <property type="entry name" value="HATPase_c"/>
    <property type="match status" value="1"/>
</dbReference>
<dbReference type="InterPro" id="IPR005467">
    <property type="entry name" value="His_kinase_dom"/>
</dbReference>
<evidence type="ECO:0000259" key="5">
    <source>
        <dbReference type="PROSITE" id="PS50109"/>
    </source>
</evidence>
<reference evidence="6 7" key="1">
    <citation type="submission" date="2024-04" db="EMBL/GenBank/DDBJ databases">
        <title>Methanococcoides sp. LMO-2.</title>
        <authorList>
            <person name="Liang L."/>
        </authorList>
    </citation>
    <scope>NUCLEOTIDE SEQUENCE [LARGE SCALE GENOMIC DNA]</scope>
    <source>
        <strain evidence="6 7">LMO-2</strain>
    </source>
</reference>
<keyword evidence="6" id="KW-0547">Nucleotide-binding</keyword>
<keyword evidence="3" id="KW-0808">Transferase</keyword>
<dbReference type="RefSeq" id="WP_342126200.1">
    <property type="nucleotide sequence ID" value="NZ_JBCAUS010000002.1"/>
</dbReference>
<feature type="domain" description="Histidine kinase" evidence="5">
    <location>
        <begin position="1"/>
        <end position="83"/>
    </location>
</feature>
<dbReference type="PROSITE" id="PS50109">
    <property type="entry name" value="HIS_KIN"/>
    <property type="match status" value="1"/>
</dbReference>
<gene>
    <name evidence="6" type="ORF">WOA13_01305</name>
</gene>
<dbReference type="EC" id="2.7.13.3" evidence="2"/>
<dbReference type="SUPFAM" id="SSF55874">
    <property type="entry name" value="ATPase domain of HSP90 chaperone/DNA topoisomerase II/histidine kinase"/>
    <property type="match status" value="1"/>
</dbReference>
<comment type="catalytic activity">
    <reaction evidence="1">
        <text>ATP + protein L-histidine = ADP + protein N-phospho-L-histidine.</text>
        <dbReference type="EC" id="2.7.13.3"/>
    </reaction>
</comment>
<organism evidence="6 7">
    <name type="scientific">Methanococcoides cohabitans</name>
    <dbReference type="NCBI Taxonomy" id="3136559"/>
    <lineage>
        <taxon>Archaea</taxon>
        <taxon>Methanobacteriati</taxon>
        <taxon>Methanobacteriota</taxon>
        <taxon>Stenosarchaea group</taxon>
        <taxon>Methanomicrobia</taxon>
        <taxon>Methanosarcinales</taxon>
        <taxon>Methanosarcinaceae</taxon>
        <taxon>Methanococcoides</taxon>
    </lineage>
</organism>
<dbReference type="PANTHER" id="PTHR43047:SF72">
    <property type="entry name" value="OSMOSENSING HISTIDINE PROTEIN KINASE SLN1"/>
    <property type="match status" value="1"/>
</dbReference>
<keyword evidence="7" id="KW-1185">Reference proteome</keyword>
<keyword evidence="4" id="KW-0418">Kinase</keyword>
<dbReference type="PRINTS" id="PR00344">
    <property type="entry name" value="BCTRLSENSOR"/>
</dbReference>
<name>A0ABU9KQ19_9EURY</name>
<dbReference type="EMBL" id="JBCAUS010000002">
    <property type="protein sequence ID" value="MEL4304476.1"/>
    <property type="molecule type" value="Genomic_DNA"/>
</dbReference>
<protein>
    <recommendedName>
        <fullName evidence="2">histidine kinase</fullName>
        <ecNumber evidence="2">2.7.13.3</ecNumber>
    </recommendedName>
</protein>
<evidence type="ECO:0000256" key="2">
    <source>
        <dbReference type="ARBA" id="ARBA00012438"/>
    </source>
</evidence>
<evidence type="ECO:0000256" key="1">
    <source>
        <dbReference type="ARBA" id="ARBA00000085"/>
    </source>
</evidence>
<evidence type="ECO:0000256" key="4">
    <source>
        <dbReference type="ARBA" id="ARBA00022777"/>
    </source>
</evidence>
<dbReference type="InterPro" id="IPR003594">
    <property type="entry name" value="HATPase_dom"/>
</dbReference>
<sequence>MAENDNVFEISVSDNGIGIPEEKQEVIFETFRQADSSTSKQYGGTGLGLALVRKYVEMHGGNIWVDSEEGVGSTFTFTIPSGSGLK</sequence>
<evidence type="ECO:0000313" key="6">
    <source>
        <dbReference type="EMBL" id="MEL4304476.1"/>
    </source>
</evidence>
<dbReference type="InterPro" id="IPR036890">
    <property type="entry name" value="HATPase_C_sf"/>
</dbReference>
<evidence type="ECO:0000256" key="3">
    <source>
        <dbReference type="ARBA" id="ARBA00022679"/>
    </source>
</evidence>
<dbReference type="Gene3D" id="3.30.565.10">
    <property type="entry name" value="Histidine kinase-like ATPase, C-terminal domain"/>
    <property type="match status" value="1"/>
</dbReference>
<comment type="caution">
    <text evidence="6">The sequence shown here is derived from an EMBL/GenBank/DDBJ whole genome shotgun (WGS) entry which is preliminary data.</text>
</comment>
<proteinExistence type="predicted"/>
<dbReference type="PANTHER" id="PTHR43047">
    <property type="entry name" value="TWO-COMPONENT HISTIDINE PROTEIN KINASE"/>
    <property type="match status" value="1"/>
</dbReference>
<accession>A0ABU9KQ19</accession>
<dbReference type="InterPro" id="IPR004358">
    <property type="entry name" value="Sig_transdc_His_kin-like_C"/>
</dbReference>
<dbReference type="GO" id="GO:0005524">
    <property type="term" value="F:ATP binding"/>
    <property type="evidence" value="ECO:0007669"/>
    <property type="project" value="UniProtKB-KW"/>
</dbReference>
<dbReference type="Proteomes" id="UP001396646">
    <property type="component" value="Unassembled WGS sequence"/>
</dbReference>
<evidence type="ECO:0000313" key="7">
    <source>
        <dbReference type="Proteomes" id="UP001396646"/>
    </source>
</evidence>
<dbReference type="SMART" id="SM00387">
    <property type="entry name" value="HATPase_c"/>
    <property type="match status" value="1"/>
</dbReference>